<dbReference type="Proteomes" id="UP000318422">
    <property type="component" value="Unassembled WGS sequence"/>
</dbReference>
<dbReference type="AlphaFoldDB" id="A0A4Y4CXL5"/>
<proteinExistence type="predicted"/>
<protein>
    <submittedName>
        <fullName evidence="2">Uncharacterized protein</fullName>
    </submittedName>
</protein>
<gene>
    <name evidence="2" type="ORF">ZRA01_37340</name>
</gene>
<evidence type="ECO:0000313" key="2">
    <source>
        <dbReference type="EMBL" id="GEC97661.1"/>
    </source>
</evidence>
<accession>A0A4Y4CXL5</accession>
<evidence type="ECO:0000313" key="3">
    <source>
        <dbReference type="Proteomes" id="UP000318422"/>
    </source>
</evidence>
<feature type="region of interest" description="Disordered" evidence="1">
    <location>
        <begin position="1"/>
        <end position="30"/>
    </location>
</feature>
<reference evidence="2 3" key="1">
    <citation type="submission" date="2019-06" db="EMBL/GenBank/DDBJ databases">
        <title>Whole genome shotgun sequence of Zoogloea ramigera NBRC 15342.</title>
        <authorList>
            <person name="Hosoyama A."/>
            <person name="Uohara A."/>
            <person name="Ohji S."/>
            <person name="Ichikawa N."/>
        </authorList>
    </citation>
    <scope>NUCLEOTIDE SEQUENCE [LARGE SCALE GENOMIC DNA]</scope>
    <source>
        <strain evidence="2 3">NBRC 15342</strain>
    </source>
</reference>
<evidence type="ECO:0000256" key="1">
    <source>
        <dbReference type="SAM" id="MobiDB-lite"/>
    </source>
</evidence>
<keyword evidence="3" id="KW-1185">Reference proteome</keyword>
<comment type="caution">
    <text evidence="2">The sequence shown here is derived from an EMBL/GenBank/DDBJ whole genome shotgun (WGS) entry which is preliminary data.</text>
</comment>
<organism evidence="2 3">
    <name type="scientific">Zoogloea ramigera</name>
    <dbReference type="NCBI Taxonomy" id="350"/>
    <lineage>
        <taxon>Bacteria</taxon>
        <taxon>Pseudomonadati</taxon>
        <taxon>Pseudomonadota</taxon>
        <taxon>Betaproteobacteria</taxon>
        <taxon>Rhodocyclales</taxon>
        <taxon>Zoogloeaceae</taxon>
        <taxon>Zoogloea</taxon>
    </lineage>
</organism>
<sequence>MSPGRGAAVKPRTARETQTLRGNPAQGLGPIAEHIEQPLPVQLASPEARLLRPRGHGSRLQGCCIDIRQAWVEIVGQTRNLTVIKPCRRERQAGQFRINARQRSPDPTSKPSSIWMIRLACDPGQQRAVTMVKNEVKAKANGKLLKELSYAGMPQRNNRAKLAHPAAKPVFRITPGAPGKARRNLELLHDTLPERRGRNQGIARSLRNGRLRAHGFIGIREHGQQPFILAQLTRESACSGPHRSMARAQRSLKMPPKPFPLIVKAKP</sequence>
<name>A0A4Y4CXL5_ZOORA</name>
<dbReference type="EMBL" id="BJNV01000108">
    <property type="protein sequence ID" value="GEC97661.1"/>
    <property type="molecule type" value="Genomic_DNA"/>
</dbReference>